<comment type="subcellular location">
    <subcellularLocation>
        <location evidence="2">Cell inner membrane</location>
        <topology evidence="2">Multi-pass membrane protein</topology>
    </subcellularLocation>
</comment>
<evidence type="ECO:0000259" key="17">
    <source>
        <dbReference type="PROSITE" id="PS50109"/>
    </source>
</evidence>
<protein>
    <recommendedName>
        <fullName evidence="3">histidine kinase</fullName>
        <ecNumber evidence="3">2.7.13.3</ecNumber>
    </recommendedName>
</protein>
<dbReference type="EC" id="2.7.13.3" evidence="3"/>
<evidence type="ECO:0000256" key="14">
    <source>
        <dbReference type="ARBA" id="ARBA00023136"/>
    </source>
</evidence>
<dbReference type="SMART" id="SM00388">
    <property type="entry name" value="HisKA"/>
    <property type="match status" value="1"/>
</dbReference>
<evidence type="ECO:0000313" key="20">
    <source>
        <dbReference type="Proteomes" id="UP001301653"/>
    </source>
</evidence>
<evidence type="ECO:0000256" key="5">
    <source>
        <dbReference type="ARBA" id="ARBA00022519"/>
    </source>
</evidence>
<dbReference type="SMART" id="SM00387">
    <property type="entry name" value="HATPase_c"/>
    <property type="match status" value="1"/>
</dbReference>
<evidence type="ECO:0000313" key="19">
    <source>
        <dbReference type="EMBL" id="MEA5669565.1"/>
    </source>
</evidence>
<dbReference type="SMART" id="SM00304">
    <property type="entry name" value="HAMP"/>
    <property type="match status" value="1"/>
</dbReference>
<evidence type="ECO:0000256" key="16">
    <source>
        <dbReference type="SAM" id="Phobius"/>
    </source>
</evidence>
<keyword evidence="12 16" id="KW-1133">Transmembrane helix</keyword>
<dbReference type="InterPro" id="IPR050980">
    <property type="entry name" value="2C_sensor_his_kinase"/>
</dbReference>
<evidence type="ECO:0000259" key="18">
    <source>
        <dbReference type="PROSITE" id="PS50885"/>
    </source>
</evidence>
<dbReference type="Pfam" id="PF00672">
    <property type="entry name" value="HAMP"/>
    <property type="match status" value="1"/>
</dbReference>
<reference evidence="19 20" key="1">
    <citation type="submission" date="2023-12" db="EMBL/GenBank/DDBJ databases">
        <title>Stenotrophomonas guangdongensis sp. nov., isolated from wilted pepper plants (Capsicum annuum).</title>
        <authorList>
            <person name="Qiu M."/>
            <person name="Li Y."/>
            <person name="Liu Q."/>
            <person name="Zhang X."/>
            <person name="Huang Y."/>
            <person name="Guo R."/>
            <person name="Hu M."/>
            <person name="Zhou J."/>
            <person name="Zhou X."/>
        </authorList>
    </citation>
    <scope>NUCLEOTIDE SEQUENCE [LARGE SCALE GENOMIC DNA]</scope>
    <source>
        <strain evidence="19 20">MH1</strain>
    </source>
</reference>
<dbReference type="Gene3D" id="1.10.287.130">
    <property type="match status" value="1"/>
</dbReference>
<keyword evidence="14 16" id="KW-0472">Membrane</keyword>
<dbReference type="CDD" id="cd00075">
    <property type="entry name" value="HATPase"/>
    <property type="match status" value="1"/>
</dbReference>
<organism evidence="19 20">
    <name type="scientific">Stenotrophomonas capsici</name>
    <dbReference type="NCBI Taxonomy" id="3110230"/>
    <lineage>
        <taxon>Bacteria</taxon>
        <taxon>Pseudomonadati</taxon>
        <taxon>Pseudomonadota</taxon>
        <taxon>Gammaproteobacteria</taxon>
        <taxon>Lysobacterales</taxon>
        <taxon>Lysobacteraceae</taxon>
        <taxon>Stenotrophomonas</taxon>
    </lineage>
</organism>
<dbReference type="GO" id="GO:0005524">
    <property type="term" value="F:ATP binding"/>
    <property type="evidence" value="ECO:0007669"/>
    <property type="project" value="UniProtKB-KW"/>
</dbReference>
<evidence type="ECO:0000256" key="10">
    <source>
        <dbReference type="ARBA" id="ARBA00022777"/>
    </source>
</evidence>
<dbReference type="PANTHER" id="PTHR44936:SF5">
    <property type="entry name" value="SENSOR HISTIDINE KINASE ENVZ"/>
    <property type="match status" value="1"/>
</dbReference>
<dbReference type="CDD" id="cd06225">
    <property type="entry name" value="HAMP"/>
    <property type="match status" value="1"/>
</dbReference>
<evidence type="ECO:0000256" key="12">
    <source>
        <dbReference type="ARBA" id="ARBA00022989"/>
    </source>
</evidence>
<keyword evidence="11 19" id="KW-0067">ATP-binding</keyword>
<feature type="compositionally biased region" description="Pro residues" evidence="15">
    <location>
        <begin position="123"/>
        <end position="136"/>
    </location>
</feature>
<dbReference type="InterPro" id="IPR003661">
    <property type="entry name" value="HisK_dim/P_dom"/>
</dbReference>
<feature type="transmembrane region" description="Helical" evidence="16">
    <location>
        <begin position="196"/>
        <end position="218"/>
    </location>
</feature>
<keyword evidence="5" id="KW-0997">Cell inner membrane</keyword>
<dbReference type="PANTHER" id="PTHR44936">
    <property type="entry name" value="SENSOR PROTEIN CREC"/>
    <property type="match status" value="1"/>
</dbReference>
<evidence type="ECO:0000256" key="9">
    <source>
        <dbReference type="ARBA" id="ARBA00022741"/>
    </source>
</evidence>
<evidence type="ECO:0000256" key="2">
    <source>
        <dbReference type="ARBA" id="ARBA00004429"/>
    </source>
</evidence>
<keyword evidence="6" id="KW-0597">Phosphoprotein</keyword>
<evidence type="ECO:0000256" key="8">
    <source>
        <dbReference type="ARBA" id="ARBA00022692"/>
    </source>
</evidence>
<dbReference type="SUPFAM" id="SSF55874">
    <property type="entry name" value="ATPase domain of HSP90 chaperone/DNA topoisomerase II/histidine kinase"/>
    <property type="match status" value="1"/>
</dbReference>
<accession>A0ABU5V881</accession>
<dbReference type="InterPro" id="IPR003660">
    <property type="entry name" value="HAMP_dom"/>
</dbReference>
<dbReference type="InterPro" id="IPR005467">
    <property type="entry name" value="His_kinase_dom"/>
</dbReference>
<keyword evidence="7" id="KW-0808">Transferase</keyword>
<evidence type="ECO:0000256" key="3">
    <source>
        <dbReference type="ARBA" id="ARBA00012438"/>
    </source>
</evidence>
<dbReference type="InterPro" id="IPR036097">
    <property type="entry name" value="HisK_dim/P_sf"/>
</dbReference>
<evidence type="ECO:0000256" key="4">
    <source>
        <dbReference type="ARBA" id="ARBA00022475"/>
    </source>
</evidence>
<keyword evidence="20" id="KW-1185">Reference proteome</keyword>
<dbReference type="InterPro" id="IPR004358">
    <property type="entry name" value="Sig_transdc_His_kin-like_C"/>
</dbReference>
<dbReference type="CDD" id="cd00082">
    <property type="entry name" value="HisKA"/>
    <property type="match status" value="1"/>
</dbReference>
<keyword evidence="4" id="KW-1003">Cell membrane</keyword>
<dbReference type="PRINTS" id="PR00344">
    <property type="entry name" value="BCTRLSENSOR"/>
</dbReference>
<dbReference type="EMBL" id="JAYFUH010000260">
    <property type="protein sequence ID" value="MEA5669565.1"/>
    <property type="molecule type" value="Genomic_DNA"/>
</dbReference>
<evidence type="ECO:0000256" key="7">
    <source>
        <dbReference type="ARBA" id="ARBA00022679"/>
    </source>
</evidence>
<comment type="catalytic activity">
    <reaction evidence="1">
        <text>ATP + protein L-histidine = ADP + protein N-phospho-L-histidine.</text>
        <dbReference type="EC" id="2.7.13.3"/>
    </reaction>
</comment>
<keyword evidence="10" id="KW-0418">Kinase</keyword>
<feature type="domain" description="Histidine kinase" evidence="17">
    <location>
        <begin position="280"/>
        <end position="478"/>
    </location>
</feature>
<dbReference type="Pfam" id="PF02518">
    <property type="entry name" value="HATPase_c"/>
    <property type="match status" value="1"/>
</dbReference>
<keyword evidence="8 16" id="KW-0812">Transmembrane</keyword>
<dbReference type="InterPro" id="IPR036890">
    <property type="entry name" value="HATPase_C_sf"/>
</dbReference>
<evidence type="ECO:0000256" key="6">
    <source>
        <dbReference type="ARBA" id="ARBA00022553"/>
    </source>
</evidence>
<comment type="caution">
    <text evidence="19">The sequence shown here is derived from an EMBL/GenBank/DDBJ whole genome shotgun (WGS) entry which is preliminary data.</text>
</comment>
<evidence type="ECO:0000256" key="1">
    <source>
        <dbReference type="ARBA" id="ARBA00000085"/>
    </source>
</evidence>
<dbReference type="Proteomes" id="UP001301653">
    <property type="component" value="Unassembled WGS sequence"/>
</dbReference>
<name>A0ABU5V881_9GAMM</name>
<dbReference type="PROSITE" id="PS50109">
    <property type="entry name" value="HIS_KIN"/>
    <property type="match status" value="1"/>
</dbReference>
<proteinExistence type="predicted"/>
<dbReference type="InterPro" id="IPR003594">
    <property type="entry name" value="HATPase_dom"/>
</dbReference>
<sequence>MKPLPIFARTFLLLLGALLVALALGFGLLLTRPPVRPVGVPLSEVVALLSSQLPPTNSRLTVTDSAQRPACPDGQQEDWFMGRRLAGWMNVDVDALHYCRGMRLPVPVDVLRQSRQWQRPFDPTRPPGHGPGPGPGFDPDDRPPPVADQAPRQPPSPDDIRRANAPLFGDFFVAVRKPDGHWRSVTHRMPGALPSVARHVLVLFLLGAAVMLPLAWWFSRALSAPIRRFAQAADRLGSNPGAPPLDRSGPAELARAADSFNAMQARINRLLDERTRTIGAIAHDLRTPLARLSFRLHALPEEARDKASADIAEMNTMITAALDFLHGQSQRGPRSRLDFASLVESVAGDLADTGHDVTVTASEPALVSGDPLALRRALSNLIDNALKYGQHARLRLQREGCNVVLDVDDDGPGIDPAREDELFLPFARGEESRNRDTGGIGLGLSVAHSVVLDHGGTLRLRNRDDGGLRATLSLPCLSPDLANG</sequence>
<keyword evidence="9" id="KW-0547">Nucleotide-binding</keyword>
<dbReference type="SUPFAM" id="SSF47384">
    <property type="entry name" value="Homodimeric domain of signal transducing histidine kinase"/>
    <property type="match status" value="1"/>
</dbReference>
<dbReference type="PROSITE" id="PS50885">
    <property type="entry name" value="HAMP"/>
    <property type="match status" value="1"/>
</dbReference>
<keyword evidence="13" id="KW-0902">Two-component regulatory system</keyword>
<feature type="region of interest" description="Disordered" evidence="15">
    <location>
        <begin position="118"/>
        <end position="161"/>
    </location>
</feature>
<evidence type="ECO:0000256" key="13">
    <source>
        <dbReference type="ARBA" id="ARBA00023012"/>
    </source>
</evidence>
<evidence type="ECO:0000256" key="15">
    <source>
        <dbReference type="SAM" id="MobiDB-lite"/>
    </source>
</evidence>
<dbReference type="RefSeq" id="WP_323439728.1">
    <property type="nucleotide sequence ID" value="NZ_JAYFUH010000260.1"/>
</dbReference>
<dbReference type="Gene3D" id="3.30.565.10">
    <property type="entry name" value="Histidine kinase-like ATPase, C-terminal domain"/>
    <property type="match status" value="1"/>
</dbReference>
<evidence type="ECO:0000256" key="11">
    <source>
        <dbReference type="ARBA" id="ARBA00022840"/>
    </source>
</evidence>
<feature type="domain" description="HAMP" evidence="18">
    <location>
        <begin position="220"/>
        <end position="272"/>
    </location>
</feature>
<gene>
    <name evidence="19" type="ORF">VA603_18700</name>
</gene>